<evidence type="ECO:0000313" key="2">
    <source>
        <dbReference type="EMBL" id="MET3750864.1"/>
    </source>
</evidence>
<dbReference type="InterPro" id="IPR023875">
    <property type="entry name" value="DNA_repair_put"/>
</dbReference>
<organism evidence="2 3">
    <name type="scientific">Blautia caecimuris</name>
    <dbReference type="NCBI Taxonomy" id="1796615"/>
    <lineage>
        <taxon>Bacteria</taxon>
        <taxon>Bacillati</taxon>
        <taxon>Bacillota</taxon>
        <taxon>Clostridia</taxon>
        <taxon>Lachnospirales</taxon>
        <taxon>Lachnospiraceae</taxon>
        <taxon>Blautia</taxon>
    </lineage>
</organism>
<proteinExistence type="predicted"/>
<dbReference type="Pfam" id="PF13566">
    <property type="entry name" value="DUF4130"/>
    <property type="match status" value="1"/>
</dbReference>
<dbReference type="EMBL" id="JBEPMJ010000015">
    <property type="protein sequence ID" value="MET3750864.1"/>
    <property type="molecule type" value="Genomic_DNA"/>
</dbReference>
<name>A0ABV2M320_9FIRM</name>
<comment type="caution">
    <text evidence="2">The sequence shown here is derived from an EMBL/GenBank/DDBJ whole genome shotgun (WGS) entry which is preliminary data.</text>
</comment>
<keyword evidence="3" id="KW-1185">Reference proteome</keyword>
<gene>
    <name evidence="2" type="ORF">ABID24_002117</name>
</gene>
<dbReference type="NCBIfam" id="TIGR03915">
    <property type="entry name" value="SAM_7_link_chp"/>
    <property type="match status" value="1"/>
</dbReference>
<sequence>MEYKKKMLICDDTMEGIFTAVYDGWRWGNRGFSVGIAVREPDYPELFTENLEIISDSVKAFKVARTIKNRLGGQVYEAVCYAAASVHPEKGTAIFYLLRRALEKGRIDTRVLEALADPAVSLVSSLQVKVWHEIHRFYGFVRFREIGSGVLFSEIQPENDILELLAPHFSDRFPNENWMIYDKKRQKVLAHEHGGECTVYIQAVLNTQETDPVQSDEYENLWKAFCSHITIPERKNPGLQRQFVPLKFRSNMPEFS</sequence>
<evidence type="ECO:0000259" key="1">
    <source>
        <dbReference type="Pfam" id="PF13566"/>
    </source>
</evidence>
<dbReference type="RefSeq" id="WP_257464828.1">
    <property type="nucleotide sequence ID" value="NZ_JANJZT010000015.1"/>
</dbReference>
<feature type="domain" description="DUF4130" evidence="1">
    <location>
        <begin position="89"/>
        <end position="254"/>
    </location>
</feature>
<reference evidence="2 3" key="1">
    <citation type="submission" date="2024-06" db="EMBL/GenBank/DDBJ databases">
        <title>Genomic Encyclopedia of Type Strains, Phase IV (KMG-IV): sequencing the most valuable type-strain genomes for metagenomic binning, comparative biology and taxonomic classification.</title>
        <authorList>
            <person name="Goeker M."/>
        </authorList>
    </citation>
    <scope>NUCLEOTIDE SEQUENCE [LARGE SCALE GENOMIC DNA]</scope>
    <source>
        <strain evidence="2 3">DSM 29492</strain>
    </source>
</reference>
<evidence type="ECO:0000313" key="3">
    <source>
        <dbReference type="Proteomes" id="UP001549106"/>
    </source>
</evidence>
<dbReference type="InterPro" id="IPR025404">
    <property type="entry name" value="DUF4130"/>
</dbReference>
<accession>A0ABV2M320</accession>
<protein>
    <submittedName>
        <fullName evidence="2">DNA metabolism protein</fullName>
    </submittedName>
</protein>
<dbReference type="Proteomes" id="UP001549106">
    <property type="component" value="Unassembled WGS sequence"/>
</dbReference>